<accession>A0A193SVB4</accession>
<reference evidence="2" key="1">
    <citation type="submission" date="2017-11" db="EMBL/GenBank/DDBJ databases">
        <authorList>
            <person name="Blom J."/>
        </authorList>
    </citation>
    <scope>NUCLEOTIDE SEQUENCE [LARGE SCALE GENOMIC DNA]</scope>
</reference>
<dbReference type="AlphaFoldDB" id="A0A193SVB4"/>
<dbReference type="Proteomes" id="UP000239025">
    <property type="component" value="Chromosome 1"/>
</dbReference>
<sequence length="79" mass="8796">MTKQTETQFERDPAGMTSAARIAQFKAEVAKLEAAEAEQQALAVDAPQEDHDRAWRKIEDARTMVAAVAKLLIRVCVIR</sequence>
<name>A0A193SVB4_9PSED</name>
<dbReference type="RefSeq" id="WP_065350581.1">
    <property type="nucleotide sequence ID" value="NZ_LT222319.1"/>
</dbReference>
<organism evidence="1 2">
    <name type="scientific">Pseudomonas cerasi</name>
    <dbReference type="NCBI Taxonomy" id="1583341"/>
    <lineage>
        <taxon>Bacteria</taxon>
        <taxon>Pseudomonadati</taxon>
        <taxon>Pseudomonadota</taxon>
        <taxon>Gammaproteobacteria</taxon>
        <taxon>Pseudomonadales</taxon>
        <taxon>Pseudomonadaceae</taxon>
        <taxon>Pseudomonas</taxon>
    </lineage>
</organism>
<evidence type="ECO:0000313" key="2">
    <source>
        <dbReference type="Proteomes" id="UP000239025"/>
    </source>
</evidence>
<keyword evidence="2" id="KW-1185">Reference proteome</keyword>
<dbReference type="EMBL" id="LT963395">
    <property type="protein sequence ID" value="SOS22845.1"/>
    <property type="molecule type" value="Genomic_DNA"/>
</dbReference>
<protein>
    <submittedName>
        <fullName evidence="1">Uncharacterized protein</fullName>
    </submittedName>
</protein>
<gene>
    <name evidence="1" type="ORF">PL963_04395</name>
</gene>
<proteinExistence type="predicted"/>
<evidence type="ECO:0000313" key="1">
    <source>
        <dbReference type="EMBL" id="SOS22845.1"/>
    </source>
</evidence>